<evidence type="ECO:0000313" key="1">
    <source>
        <dbReference type="EMBL" id="RDX79283.1"/>
    </source>
</evidence>
<protein>
    <submittedName>
        <fullName evidence="1">Uncharacterized protein</fullName>
    </submittedName>
</protein>
<accession>A0A371FMG8</accession>
<dbReference type="EMBL" id="QJKJ01008589">
    <property type="protein sequence ID" value="RDX79283.1"/>
    <property type="molecule type" value="Genomic_DNA"/>
</dbReference>
<feature type="non-terminal residue" evidence="1">
    <location>
        <position position="1"/>
    </location>
</feature>
<proteinExistence type="predicted"/>
<gene>
    <name evidence="1" type="ORF">CR513_40315</name>
</gene>
<sequence>MTTRIKIDVHAGTLSMEFAMKHPTEDHSLFGIDLIDKLVEEYLQLDNNSEEISNLAEDTKLIDCLGSLTEEADYYEVWEVHDLSNSEDDNIDLTDLSQKVELIKLLEQVCKHENLECSNKAEIQVAETEKLFLV</sequence>
<dbReference type="AlphaFoldDB" id="A0A371FMG8"/>
<organism evidence="1 2">
    <name type="scientific">Mucuna pruriens</name>
    <name type="common">Velvet bean</name>
    <name type="synonym">Dolichos pruriens</name>
    <dbReference type="NCBI Taxonomy" id="157652"/>
    <lineage>
        <taxon>Eukaryota</taxon>
        <taxon>Viridiplantae</taxon>
        <taxon>Streptophyta</taxon>
        <taxon>Embryophyta</taxon>
        <taxon>Tracheophyta</taxon>
        <taxon>Spermatophyta</taxon>
        <taxon>Magnoliopsida</taxon>
        <taxon>eudicotyledons</taxon>
        <taxon>Gunneridae</taxon>
        <taxon>Pentapetalae</taxon>
        <taxon>rosids</taxon>
        <taxon>fabids</taxon>
        <taxon>Fabales</taxon>
        <taxon>Fabaceae</taxon>
        <taxon>Papilionoideae</taxon>
        <taxon>50 kb inversion clade</taxon>
        <taxon>NPAAA clade</taxon>
        <taxon>indigoferoid/millettioid clade</taxon>
        <taxon>Phaseoleae</taxon>
        <taxon>Mucuna</taxon>
    </lineage>
</organism>
<evidence type="ECO:0000313" key="2">
    <source>
        <dbReference type="Proteomes" id="UP000257109"/>
    </source>
</evidence>
<comment type="caution">
    <text evidence="1">The sequence shown here is derived from an EMBL/GenBank/DDBJ whole genome shotgun (WGS) entry which is preliminary data.</text>
</comment>
<keyword evidence="2" id="KW-1185">Reference proteome</keyword>
<dbReference type="OrthoDB" id="1459910at2759"/>
<dbReference type="Proteomes" id="UP000257109">
    <property type="component" value="Unassembled WGS sequence"/>
</dbReference>
<name>A0A371FMG8_MUCPR</name>
<reference evidence="1" key="1">
    <citation type="submission" date="2018-05" db="EMBL/GenBank/DDBJ databases">
        <title>Draft genome of Mucuna pruriens seed.</title>
        <authorList>
            <person name="Nnadi N.E."/>
            <person name="Vos R."/>
            <person name="Hasami M.H."/>
            <person name="Devisetty U.K."/>
            <person name="Aguiy J.C."/>
        </authorList>
    </citation>
    <scope>NUCLEOTIDE SEQUENCE [LARGE SCALE GENOMIC DNA]</scope>
    <source>
        <strain evidence="1">JCA_2017</strain>
    </source>
</reference>